<dbReference type="PANTHER" id="PTHR30011">
    <property type="entry name" value="ALKANESULFONATE MONOOXYGENASE-RELATED"/>
    <property type="match status" value="1"/>
</dbReference>
<evidence type="ECO:0000313" key="6">
    <source>
        <dbReference type="Proteomes" id="UP000268684"/>
    </source>
</evidence>
<dbReference type="EMBL" id="LR025744">
    <property type="protein sequence ID" value="VBB16629.1"/>
    <property type="molecule type" value="Genomic_DNA"/>
</dbReference>
<dbReference type="GO" id="GO:0004497">
    <property type="term" value="F:monooxygenase activity"/>
    <property type="evidence" value="ECO:0007669"/>
    <property type="project" value="UniProtKB-KW"/>
</dbReference>
<reference evidence="5 6" key="1">
    <citation type="submission" date="2017-11" db="EMBL/GenBank/DDBJ databases">
        <authorList>
            <person name="Seth-Smith MB H."/>
        </authorList>
    </citation>
    <scope>NUCLEOTIDE SEQUENCE [LARGE SCALE GENOMIC DNA]</scope>
    <source>
        <strain evidence="5">E</strain>
    </source>
</reference>
<protein>
    <submittedName>
        <fullName evidence="5">Pristinamycin IIA synthase subunit A,FMN-dependent oxidoreductase, nitrilotriacetate monooxygenase family</fullName>
    </submittedName>
</protein>
<dbReference type="Proteomes" id="UP000268684">
    <property type="component" value="Chromosome III"/>
</dbReference>
<dbReference type="InterPro" id="IPR036661">
    <property type="entry name" value="Luciferase-like_sf"/>
</dbReference>
<dbReference type="SUPFAM" id="SSF51679">
    <property type="entry name" value="Bacterial luciferase-like"/>
    <property type="match status" value="1"/>
</dbReference>
<keyword evidence="2" id="KW-0288">FMN</keyword>
<evidence type="ECO:0000313" key="5">
    <source>
        <dbReference type="EMBL" id="VBB16629.1"/>
    </source>
</evidence>
<dbReference type="InterPro" id="IPR051260">
    <property type="entry name" value="Diverse_substr_monoxygenases"/>
</dbReference>
<gene>
    <name evidence="5" type="ORF">BSTAB16_6836</name>
</gene>
<dbReference type="Gene3D" id="3.20.20.30">
    <property type="entry name" value="Luciferase-like domain"/>
    <property type="match status" value="1"/>
</dbReference>
<keyword evidence="1" id="KW-0285">Flavoprotein</keyword>
<keyword evidence="6" id="KW-1185">Reference proteome</keyword>
<organism evidence="5 6">
    <name type="scientific">Burkholderia stabilis</name>
    <dbReference type="NCBI Taxonomy" id="95485"/>
    <lineage>
        <taxon>Bacteria</taxon>
        <taxon>Pseudomonadati</taxon>
        <taxon>Pseudomonadota</taxon>
        <taxon>Betaproteobacteria</taxon>
        <taxon>Burkholderiales</taxon>
        <taxon>Burkholderiaceae</taxon>
        <taxon>Burkholderia</taxon>
        <taxon>Burkholderia cepacia complex</taxon>
    </lineage>
</organism>
<evidence type="ECO:0000256" key="2">
    <source>
        <dbReference type="ARBA" id="ARBA00022643"/>
    </source>
</evidence>
<evidence type="ECO:0000256" key="1">
    <source>
        <dbReference type="ARBA" id="ARBA00022630"/>
    </source>
</evidence>
<evidence type="ECO:0000256" key="4">
    <source>
        <dbReference type="ARBA" id="ARBA00023033"/>
    </source>
</evidence>
<keyword evidence="3" id="KW-0560">Oxidoreductase</keyword>
<sequence length="84" mass="9422">MLSGSPRTVADALEHWFDATGPDGLDVPYLTLPDSYRQIASLLVPELTRHRRYPGAYAPGSFREKLFGAAARVPDHHIAAQYRW</sequence>
<name>A0AAJ5NDW0_9BURK</name>
<dbReference type="PANTHER" id="PTHR30011:SF16">
    <property type="entry name" value="C2H2 FINGER DOMAIN TRANSCRIPTION FACTOR (EUROFUNG)-RELATED"/>
    <property type="match status" value="1"/>
</dbReference>
<evidence type="ECO:0000256" key="3">
    <source>
        <dbReference type="ARBA" id="ARBA00023002"/>
    </source>
</evidence>
<accession>A0AAJ5NDW0</accession>
<dbReference type="AlphaFoldDB" id="A0AAJ5NDW0"/>
<dbReference type="GO" id="GO:0016705">
    <property type="term" value="F:oxidoreductase activity, acting on paired donors, with incorporation or reduction of molecular oxygen"/>
    <property type="evidence" value="ECO:0007669"/>
    <property type="project" value="InterPro"/>
</dbReference>
<proteinExistence type="predicted"/>
<keyword evidence="4 5" id="KW-0503">Monooxygenase</keyword>